<keyword evidence="1" id="KW-0812">Transmembrane</keyword>
<dbReference type="STRING" id="1129793.GPLA_1962"/>
<feature type="transmembrane region" description="Helical" evidence="1">
    <location>
        <begin position="136"/>
        <end position="158"/>
    </location>
</feature>
<feature type="transmembrane region" description="Helical" evidence="1">
    <location>
        <begin position="363"/>
        <end position="384"/>
    </location>
</feature>
<evidence type="ECO:0000313" key="2">
    <source>
        <dbReference type="EMBL" id="GAC32869.1"/>
    </source>
</evidence>
<feature type="transmembrane region" description="Helical" evidence="1">
    <location>
        <begin position="396"/>
        <end position="414"/>
    </location>
</feature>
<dbReference type="PANTHER" id="PTHR34219">
    <property type="entry name" value="IRON-REGULATED INNER MEMBRANE PROTEIN-RELATED"/>
    <property type="match status" value="1"/>
</dbReference>
<accession>K6YJH5</accession>
<dbReference type="Proteomes" id="UP000006322">
    <property type="component" value="Unassembled WGS sequence"/>
</dbReference>
<feature type="transmembrane region" description="Helical" evidence="1">
    <location>
        <begin position="479"/>
        <end position="497"/>
    </location>
</feature>
<reference evidence="3" key="1">
    <citation type="journal article" date="2014" name="Environ. Microbiol.">
        <title>Comparative genomics of the marine bacterial genus Glaciecola reveals the high degree of genomic diversity and genomic characteristic for cold adaptation.</title>
        <authorList>
            <person name="Qin Q.L."/>
            <person name="Xie B.B."/>
            <person name="Yu Y."/>
            <person name="Shu Y.L."/>
            <person name="Rong J.C."/>
            <person name="Zhang Y.J."/>
            <person name="Zhao D.L."/>
            <person name="Chen X.L."/>
            <person name="Zhang X.Y."/>
            <person name="Chen B."/>
            <person name="Zhou B.C."/>
            <person name="Zhang Y.Z."/>
        </authorList>
    </citation>
    <scope>NUCLEOTIDE SEQUENCE [LARGE SCALE GENOMIC DNA]</scope>
    <source>
        <strain evidence="3">LMG 21857</strain>
    </source>
</reference>
<dbReference type="RefSeq" id="WP_007104654.1">
    <property type="nucleotide sequence ID" value="NZ_BAER01000044.1"/>
</dbReference>
<dbReference type="Pfam" id="PF03929">
    <property type="entry name" value="PepSY_TM"/>
    <property type="match status" value="1"/>
</dbReference>
<keyword evidence="3" id="KW-1185">Reference proteome</keyword>
<organism evidence="2 3">
    <name type="scientific">Paraglaciecola polaris LMG 21857</name>
    <dbReference type="NCBI Taxonomy" id="1129793"/>
    <lineage>
        <taxon>Bacteria</taxon>
        <taxon>Pseudomonadati</taxon>
        <taxon>Pseudomonadota</taxon>
        <taxon>Gammaproteobacteria</taxon>
        <taxon>Alteromonadales</taxon>
        <taxon>Alteromonadaceae</taxon>
        <taxon>Paraglaciecola</taxon>
    </lineage>
</organism>
<evidence type="ECO:0000256" key="1">
    <source>
        <dbReference type="SAM" id="Phobius"/>
    </source>
</evidence>
<protein>
    <submittedName>
        <fullName evidence="2">PepSY-associated TM helix, putative</fullName>
    </submittedName>
</protein>
<keyword evidence="1" id="KW-1133">Transmembrane helix</keyword>
<name>K6YJH5_9ALTE</name>
<dbReference type="EMBL" id="BAER01000044">
    <property type="protein sequence ID" value="GAC32869.1"/>
    <property type="molecule type" value="Genomic_DNA"/>
</dbReference>
<proteinExistence type="predicted"/>
<feature type="transmembrane region" description="Helical" evidence="1">
    <location>
        <begin position="448"/>
        <end position="467"/>
    </location>
</feature>
<gene>
    <name evidence="2" type="ORF">GPLA_1962</name>
</gene>
<dbReference type="PANTHER" id="PTHR34219:SF3">
    <property type="entry name" value="BLL7967 PROTEIN"/>
    <property type="match status" value="1"/>
</dbReference>
<keyword evidence="1" id="KW-0472">Membrane</keyword>
<feature type="transmembrane region" description="Helical" evidence="1">
    <location>
        <begin position="21"/>
        <end position="40"/>
    </location>
</feature>
<sequence>MLTISPRISRQSLAGHGWLGLLSGALMYIICLSGAVAVFYPEFERWEQPSVVEYSQLAPDALQRAYEQRLSQIPKGESIHDITMVLPTDAYPRGYISAQQQSHFIQQDGSLDIQKLHPWKDFLVNLHIELHLPPSIGLVLVSLFGVLLCGLVVSGFMAHRRIFKDAFKLRIRAQNQHKQRDLHNRLSVWAAPFHLMIGITGAYFGLAMIFAYVFSFAFYEGDSKALMADVFSSEPVLSQPIQTANVAKALTNLASVLQQNINKPVSNDGNNDTDKQLASSDGVDLSDYAPFYVTIEDVGTPQQYIIIGVRYPDRLIYAEQYRFDNNGEYINKAGFSDGVAGRQGIFSVYRIHFGHFGNLGVQIAYVLLGIALSIVSVTGVNIWLEKRQGRDFINDAWVAIVWGMPLALAVSAFMQIMFAFSAIAIFWGVVLLSIGWSLYVKNESDCRYGLTSLTGFTLVALIVSYYVRFSASGITITAHWINGAWLFTAVAICYFGYKNRIASPNETAPI</sequence>
<feature type="transmembrane region" description="Helical" evidence="1">
    <location>
        <begin position="186"/>
        <end position="219"/>
    </location>
</feature>
<dbReference type="InterPro" id="IPR005625">
    <property type="entry name" value="PepSY-ass_TM"/>
</dbReference>
<evidence type="ECO:0000313" key="3">
    <source>
        <dbReference type="Proteomes" id="UP000006322"/>
    </source>
</evidence>
<comment type="caution">
    <text evidence="2">The sequence shown here is derived from an EMBL/GenBank/DDBJ whole genome shotgun (WGS) entry which is preliminary data.</text>
</comment>
<dbReference type="OrthoDB" id="9776609at2"/>
<feature type="transmembrane region" description="Helical" evidence="1">
    <location>
        <begin position="420"/>
        <end position="439"/>
    </location>
</feature>
<dbReference type="AlphaFoldDB" id="K6YJH5"/>